<accession>A0AAD7IHW9</accession>
<feature type="signal peptide" evidence="2">
    <location>
        <begin position="1"/>
        <end position="17"/>
    </location>
</feature>
<evidence type="ECO:0000256" key="2">
    <source>
        <dbReference type="SAM" id="SignalP"/>
    </source>
</evidence>
<organism evidence="3 4">
    <name type="scientific">Mycena metata</name>
    <dbReference type="NCBI Taxonomy" id="1033252"/>
    <lineage>
        <taxon>Eukaryota</taxon>
        <taxon>Fungi</taxon>
        <taxon>Dikarya</taxon>
        <taxon>Basidiomycota</taxon>
        <taxon>Agaricomycotina</taxon>
        <taxon>Agaricomycetes</taxon>
        <taxon>Agaricomycetidae</taxon>
        <taxon>Agaricales</taxon>
        <taxon>Marasmiineae</taxon>
        <taxon>Mycenaceae</taxon>
        <taxon>Mycena</taxon>
    </lineage>
</organism>
<feature type="non-terminal residue" evidence="3">
    <location>
        <position position="1"/>
    </location>
</feature>
<name>A0AAD7IHW9_9AGAR</name>
<dbReference type="EMBL" id="JARKIB010000094">
    <property type="protein sequence ID" value="KAJ7742621.1"/>
    <property type="molecule type" value="Genomic_DNA"/>
</dbReference>
<proteinExistence type="predicted"/>
<sequence length="77" mass="8581">MVSLSACSFCLPSLSLSLSPVVVLLEDDAGRAFWKGTGWKSQDEMGLDAIRLFVLHVSLLLSFLLSAWYCRRGARWC</sequence>
<protein>
    <submittedName>
        <fullName evidence="3">Uncharacterized protein</fullName>
    </submittedName>
</protein>
<keyword evidence="1" id="KW-0812">Transmembrane</keyword>
<keyword evidence="2" id="KW-0732">Signal</keyword>
<evidence type="ECO:0000313" key="3">
    <source>
        <dbReference type="EMBL" id="KAJ7742621.1"/>
    </source>
</evidence>
<feature type="chain" id="PRO_5042110785" evidence="2">
    <location>
        <begin position="18"/>
        <end position="77"/>
    </location>
</feature>
<comment type="caution">
    <text evidence="3">The sequence shown here is derived from an EMBL/GenBank/DDBJ whole genome shotgun (WGS) entry which is preliminary data.</text>
</comment>
<dbReference type="AlphaFoldDB" id="A0AAD7IHW9"/>
<reference evidence="3" key="1">
    <citation type="submission" date="2023-03" db="EMBL/GenBank/DDBJ databases">
        <title>Massive genome expansion in bonnet fungi (Mycena s.s.) driven by repeated elements and novel gene families across ecological guilds.</title>
        <authorList>
            <consortium name="Lawrence Berkeley National Laboratory"/>
            <person name="Harder C.B."/>
            <person name="Miyauchi S."/>
            <person name="Viragh M."/>
            <person name="Kuo A."/>
            <person name="Thoen E."/>
            <person name="Andreopoulos B."/>
            <person name="Lu D."/>
            <person name="Skrede I."/>
            <person name="Drula E."/>
            <person name="Henrissat B."/>
            <person name="Morin E."/>
            <person name="Kohler A."/>
            <person name="Barry K."/>
            <person name="LaButti K."/>
            <person name="Morin E."/>
            <person name="Salamov A."/>
            <person name="Lipzen A."/>
            <person name="Mereny Z."/>
            <person name="Hegedus B."/>
            <person name="Baldrian P."/>
            <person name="Stursova M."/>
            <person name="Weitz H."/>
            <person name="Taylor A."/>
            <person name="Grigoriev I.V."/>
            <person name="Nagy L.G."/>
            <person name="Martin F."/>
            <person name="Kauserud H."/>
        </authorList>
    </citation>
    <scope>NUCLEOTIDE SEQUENCE</scope>
    <source>
        <strain evidence="3">CBHHK182m</strain>
    </source>
</reference>
<keyword evidence="1" id="KW-0472">Membrane</keyword>
<feature type="transmembrane region" description="Helical" evidence="1">
    <location>
        <begin position="49"/>
        <end position="70"/>
    </location>
</feature>
<dbReference type="Proteomes" id="UP001215598">
    <property type="component" value="Unassembled WGS sequence"/>
</dbReference>
<evidence type="ECO:0000256" key="1">
    <source>
        <dbReference type="SAM" id="Phobius"/>
    </source>
</evidence>
<keyword evidence="1" id="KW-1133">Transmembrane helix</keyword>
<keyword evidence="4" id="KW-1185">Reference proteome</keyword>
<evidence type="ECO:0000313" key="4">
    <source>
        <dbReference type="Proteomes" id="UP001215598"/>
    </source>
</evidence>
<gene>
    <name evidence="3" type="ORF">B0H16DRAFT_1563231</name>
</gene>